<proteinExistence type="predicted"/>
<dbReference type="AlphaFoldDB" id="A0A1L5PNY4"/>
<evidence type="ECO:0000313" key="2">
    <source>
        <dbReference type="Proteomes" id="UP000185146"/>
    </source>
</evidence>
<dbReference type="EMBL" id="CP018743">
    <property type="protein sequence ID" value="APO81859.1"/>
    <property type="molecule type" value="Genomic_DNA"/>
</dbReference>
<gene>
    <name evidence="1" type="ORF">BL240_10570</name>
</gene>
<accession>A0A1L5PNY4</accession>
<reference evidence="1 2" key="1">
    <citation type="submission" date="2016-12" db="EMBL/GenBank/DDBJ databases">
        <title>Draft Genome Sequence of Mercury Resistant Pseudomonas DRA525.</title>
        <authorList>
            <person name="Drace K.M."/>
        </authorList>
    </citation>
    <scope>NUCLEOTIDE SEQUENCE [LARGE SCALE GENOMIC DNA]</scope>
    <source>
        <strain evidence="1 2">DRA525</strain>
    </source>
</reference>
<evidence type="ECO:0000313" key="1">
    <source>
        <dbReference type="EMBL" id="APO81859.1"/>
    </source>
</evidence>
<dbReference type="RefSeq" id="WP_075044755.1">
    <property type="nucleotide sequence ID" value="NZ_CP018743.1"/>
</dbReference>
<protein>
    <submittedName>
        <fullName evidence="1">Uncharacterized protein</fullName>
    </submittedName>
</protein>
<sequence>MPIDQKNQLQSISQAQALISDWIIPDATSQHNQLSQLLSLLETTDITSQGQPSLEIDSSLLPPAQKVAYDLLRKYKVLIDPSTLSESAIARLRARKNYPRGDEKSTLREWGDAVLGYGEQVNFFLPCELRRNTQLGTVQRMTRRAGDLIGALVASVQPKAVGVACGEQGEGLATSSASQEEERKSAFQAERDVIMDADYGGLQLLESLKQQAEQRWSPVIQACINEVAQSGGMGSESEMMIRLLDRLDHFNRRNV</sequence>
<organism evidence="1 2">
    <name type="scientific">Pseudomonas putida</name>
    <name type="common">Arthrobacter siderocapsulatus</name>
    <dbReference type="NCBI Taxonomy" id="303"/>
    <lineage>
        <taxon>Bacteria</taxon>
        <taxon>Pseudomonadati</taxon>
        <taxon>Pseudomonadota</taxon>
        <taxon>Gammaproteobacteria</taxon>
        <taxon>Pseudomonadales</taxon>
        <taxon>Pseudomonadaceae</taxon>
        <taxon>Pseudomonas</taxon>
    </lineage>
</organism>
<name>A0A1L5PNY4_PSEPU</name>
<dbReference type="Proteomes" id="UP000185146">
    <property type="component" value="Chromosome"/>
</dbReference>